<reference evidence="2 3" key="1">
    <citation type="submission" date="2018-11" db="EMBL/GenBank/DDBJ databases">
        <authorList>
            <consortium name="Pathogen Informatics"/>
        </authorList>
    </citation>
    <scope>NUCLEOTIDE SEQUENCE [LARGE SCALE GENOMIC DNA]</scope>
</reference>
<dbReference type="PANTHER" id="PTHR22954">
    <property type="entry name" value="RETROVIRAL PROTEASE-RELATED"/>
    <property type="match status" value="1"/>
</dbReference>
<organism evidence="3 4">
    <name type="scientific">Heligmosomoides polygyrus</name>
    <name type="common">Parasitic roundworm</name>
    <dbReference type="NCBI Taxonomy" id="6339"/>
    <lineage>
        <taxon>Eukaryota</taxon>
        <taxon>Metazoa</taxon>
        <taxon>Ecdysozoa</taxon>
        <taxon>Nematoda</taxon>
        <taxon>Chromadorea</taxon>
        <taxon>Rhabditida</taxon>
        <taxon>Rhabditina</taxon>
        <taxon>Rhabditomorpha</taxon>
        <taxon>Strongyloidea</taxon>
        <taxon>Heligmosomidae</taxon>
        <taxon>Heligmosomoides</taxon>
    </lineage>
</organism>
<evidence type="ECO:0000313" key="4">
    <source>
        <dbReference type="WBParaSite" id="HPBE_0000363901-mRNA-1"/>
    </source>
</evidence>
<dbReference type="WBParaSite" id="HPBE_0000363901-mRNA-1">
    <property type="protein sequence ID" value="HPBE_0000363901-mRNA-1"/>
    <property type="gene ID" value="HPBE_0000363901"/>
</dbReference>
<proteinExistence type="predicted"/>
<gene>
    <name evidence="2" type="ORF">HPBE_LOCUS3640</name>
</gene>
<evidence type="ECO:0000256" key="1">
    <source>
        <dbReference type="SAM" id="MobiDB-lite"/>
    </source>
</evidence>
<dbReference type="PANTHER" id="PTHR22954:SF3">
    <property type="entry name" value="PROTEIN CBG08539"/>
    <property type="match status" value="1"/>
</dbReference>
<reference evidence="4" key="2">
    <citation type="submission" date="2019-09" db="UniProtKB">
        <authorList>
            <consortium name="WormBaseParasite"/>
        </authorList>
    </citation>
    <scope>IDENTIFICATION</scope>
</reference>
<dbReference type="Pfam" id="PF03564">
    <property type="entry name" value="DUF1759"/>
    <property type="match status" value="1"/>
</dbReference>
<dbReference type="InterPro" id="IPR005312">
    <property type="entry name" value="DUF1759"/>
</dbReference>
<feature type="compositionally biased region" description="Basic and acidic residues" evidence="1">
    <location>
        <begin position="126"/>
        <end position="146"/>
    </location>
</feature>
<evidence type="ECO:0000313" key="2">
    <source>
        <dbReference type="EMBL" id="VDO38702.1"/>
    </source>
</evidence>
<evidence type="ECO:0000313" key="3">
    <source>
        <dbReference type="Proteomes" id="UP000050761"/>
    </source>
</evidence>
<accession>A0A3P7YE18</accession>
<dbReference type="AlphaFoldDB" id="A0A183FBU7"/>
<feature type="region of interest" description="Disordered" evidence="1">
    <location>
        <begin position="126"/>
        <end position="151"/>
    </location>
</feature>
<dbReference type="OrthoDB" id="5864015at2759"/>
<keyword evidence="3" id="KW-1185">Reference proteome</keyword>
<accession>A0A183FBU7</accession>
<dbReference type="Proteomes" id="UP000050761">
    <property type="component" value="Unassembled WGS sequence"/>
</dbReference>
<name>A0A183FBU7_HELPZ</name>
<dbReference type="EMBL" id="UZAH01011587">
    <property type="protein sequence ID" value="VDO38702.1"/>
    <property type="molecule type" value="Genomic_DNA"/>
</dbReference>
<sequence>MSLSIRSAKARLNKARNYLGKLFEAAKKEMQAPIEGEKEAQGTRIKMKHHKLAPKIATLKEEKEVVEAAVQKMAKEFDSLPDEMRTTELRTCEDYIASTWDIVGDVEELIVAMEEMRVELQRNLEEENKKGKENSRTTEERKDEPRSRRRWSITEPPLALPQIQIPTFAGKLEEWDTYWELFSSIVHEQELLPLRKFAYLLSTLAGEAKEVLKGFQFREENFEVAVQWLKKKYARGEMAIEQLYRKVEEAHAKDTTTSAQRKLLDDLSATMMQLTNKGQNV</sequence>
<protein>
    <submittedName>
        <fullName evidence="4">Translin-associated protein X</fullName>
    </submittedName>
</protein>